<dbReference type="Proteomes" id="UP000179467">
    <property type="component" value="Unassembled WGS sequence"/>
</dbReference>
<dbReference type="EMBL" id="MIPT01000001">
    <property type="protein sequence ID" value="OHT21166.1"/>
    <property type="molecule type" value="Genomic_DNA"/>
</dbReference>
<keyword evidence="3" id="KW-1185">Reference proteome</keyword>
<sequence>MPPSPADLARRLLVDCDCPLPVPDGGGDHPALAWRRAGLMAATGREDGPALMCPAALTLSADAALLALAALAPPDAPLPPHGALLLGERARLMGLQRGGAMSANRSCRLIAAADGYFALNLAREEDRDLLPAWLEADADGWDGVAREARLRPAADLVARGIEMGLPIALAAAPQPAPAPWLRRRGAGPIRAAGGNRPFVVDLAPLWAGPLAGSLLAMLGADVVKVESLARPDGARLGHAGFFDLLNGGKRGVALDFRSGEGRAALRRLVARADIVIEGSRPRALAQLGVDADEAVANGAIWVSITAYGREGAAADRVGFGDDAAVAAGLAQAMAAGWGEPMFAGDAIADPLTGLHAALAAWAAWRRGEAGLIALSLAGTTAHAMRAGIAQGDLLAEWQAMAERDGAPLYPPRAPFAPARALGADTAAVLASC</sequence>
<dbReference type="AlphaFoldDB" id="A0A1S1HIB2"/>
<dbReference type="Gene3D" id="3.40.50.10540">
    <property type="entry name" value="Crotonobetainyl-coa:carnitine coa-transferase, domain 1"/>
    <property type="match status" value="1"/>
</dbReference>
<evidence type="ECO:0000313" key="3">
    <source>
        <dbReference type="Proteomes" id="UP000179467"/>
    </source>
</evidence>
<name>A0A1S1HIB2_9SPHN</name>
<comment type="caution">
    <text evidence="2">The sequence shown here is derived from an EMBL/GenBank/DDBJ whole genome shotgun (WGS) entry which is preliminary data.</text>
</comment>
<dbReference type="GO" id="GO:0033608">
    <property type="term" value="F:formyl-CoA transferase activity"/>
    <property type="evidence" value="ECO:0007669"/>
    <property type="project" value="UniProtKB-EC"/>
</dbReference>
<dbReference type="PANTHER" id="PTHR48228">
    <property type="entry name" value="SUCCINYL-COA--D-CITRAMALATE COA-TRANSFERASE"/>
    <property type="match status" value="1"/>
</dbReference>
<protein>
    <submittedName>
        <fullName evidence="2">Formyl-coenzyme A transferase</fullName>
        <ecNumber evidence="2">2.8.3.16</ecNumber>
    </submittedName>
</protein>
<dbReference type="SUPFAM" id="SSF89796">
    <property type="entry name" value="CoA-transferase family III (CaiB/BaiF)"/>
    <property type="match status" value="1"/>
</dbReference>
<evidence type="ECO:0000313" key="2">
    <source>
        <dbReference type="EMBL" id="OHT21166.1"/>
    </source>
</evidence>
<dbReference type="PANTHER" id="PTHR48228:SF6">
    <property type="entry name" value="L-CARNITINE COA-TRANSFERASE"/>
    <property type="match status" value="1"/>
</dbReference>
<dbReference type="InterPro" id="IPR050509">
    <property type="entry name" value="CoA-transferase_III"/>
</dbReference>
<dbReference type="EC" id="2.8.3.16" evidence="2"/>
<dbReference type="InterPro" id="IPR003673">
    <property type="entry name" value="CoA-Trfase_fam_III"/>
</dbReference>
<reference evidence="2 3" key="1">
    <citation type="submission" date="2016-09" db="EMBL/GenBank/DDBJ databases">
        <title>Metabolic pathway, cell adaptation mechanisms and a novel monoxygenase revealed through proteogenomic-transcription analysis of a Sphingomonas haloaromaticamans strain degrading the fungicide ortho-phenylphenol.</title>
        <authorList>
            <person name="Perruchon C."/>
            <person name="Papadopoulou E.S."/>
            <person name="Rousidou C."/>
            <person name="Vasileiadis S."/>
            <person name="Tanou G."/>
            <person name="Amoutzias G."/>
            <person name="Molassiotis A."/>
            <person name="Karpouzas D.G."/>
        </authorList>
    </citation>
    <scope>NUCLEOTIDE SEQUENCE [LARGE SCALE GENOMIC DNA]</scope>
    <source>
        <strain evidence="2 3">P3</strain>
    </source>
</reference>
<gene>
    <name evidence="2" type="primary">frc_5</name>
    <name evidence="2" type="ORF">BHE75_03171</name>
</gene>
<dbReference type="Pfam" id="PF02515">
    <property type="entry name" value="CoA_transf_3"/>
    <property type="match status" value="1"/>
</dbReference>
<dbReference type="RefSeq" id="WP_070935975.1">
    <property type="nucleotide sequence ID" value="NZ_MIPT01000001.1"/>
</dbReference>
<accession>A0A1S1HIB2</accession>
<keyword evidence="1 2" id="KW-0808">Transferase</keyword>
<dbReference type="InterPro" id="IPR023606">
    <property type="entry name" value="CoA-Trfase_III_dom_1_sf"/>
</dbReference>
<organism evidence="2 3">
    <name type="scientific">Edaphosphingomonas haloaromaticamans</name>
    <dbReference type="NCBI Taxonomy" id="653954"/>
    <lineage>
        <taxon>Bacteria</taxon>
        <taxon>Pseudomonadati</taxon>
        <taxon>Pseudomonadota</taxon>
        <taxon>Alphaproteobacteria</taxon>
        <taxon>Sphingomonadales</taxon>
        <taxon>Rhizorhabdaceae</taxon>
        <taxon>Edaphosphingomonas</taxon>
    </lineage>
</organism>
<evidence type="ECO:0000256" key="1">
    <source>
        <dbReference type="ARBA" id="ARBA00022679"/>
    </source>
</evidence>
<proteinExistence type="predicted"/>
<dbReference type="OrthoDB" id="4909260at2"/>